<sequence length="387" mass="41933">MKKLKTLRTSFDIVGALPHLLGFRPRDSLVLVTASRTKEGTVLMGASSRWDFDTALAERWNDEHTAYVVDTVLTSSPDPLDAIVPVVFSEVYAVALGLDGGEGDPGLRDLIDAPVHALCEAFVRAGVHVAEPLWASAEFHGSVLDPDVVHTRATADESQAAVSMIFEGSQVVEDFDAAVRFAPADLSLVDEAAALRGRGHAAEDLVWAVVTDVLRLYDEVDFVPGRFRPSPLGLLGVEHMCEEPWSRDALQMILGFDHPAFHPEDLRVLSASEFLPLAREAAGSDESVRSMVGLSPLPPDFDLLGRSVDYLRSLVLLVRSGIRPAVLAVLAWMEWARMRNSFAEWYAAESLALDPDYTLALLVRDAVNAGVTPGWVAGPACILGRTG</sequence>
<protein>
    <recommendedName>
        <fullName evidence="3">DUF4192 family protein</fullName>
    </recommendedName>
</protein>
<organism evidence="1 2">
    <name type="scientific">Brevibacterium samyangense</name>
    <dbReference type="NCBI Taxonomy" id="366888"/>
    <lineage>
        <taxon>Bacteria</taxon>
        <taxon>Bacillati</taxon>
        <taxon>Actinomycetota</taxon>
        <taxon>Actinomycetes</taxon>
        <taxon>Micrococcales</taxon>
        <taxon>Brevibacteriaceae</taxon>
        <taxon>Brevibacterium</taxon>
    </lineage>
</organism>
<proteinExistence type="predicted"/>
<evidence type="ECO:0000313" key="1">
    <source>
        <dbReference type="EMBL" id="GAA2005896.1"/>
    </source>
</evidence>
<keyword evidence="2" id="KW-1185">Reference proteome</keyword>
<gene>
    <name evidence="1" type="ORF">GCM10009755_14690</name>
</gene>
<dbReference type="InterPro" id="IPR025447">
    <property type="entry name" value="DUF4192"/>
</dbReference>
<dbReference type="Proteomes" id="UP001500755">
    <property type="component" value="Unassembled WGS sequence"/>
</dbReference>
<evidence type="ECO:0000313" key="2">
    <source>
        <dbReference type="Proteomes" id="UP001500755"/>
    </source>
</evidence>
<accession>A0ABN2TDH2</accession>
<reference evidence="1 2" key="1">
    <citation type="journal article" date="2019" name="Int. J. Syst. Evol. Microbiol.">
        <title>The Global Catalogue of Microorganisms (GCM) 10K type strain sequencing project: providing services to taxonomists for standard genome sequencing and annotation.</title>
        <authorList>
            <consortium name="The Broad Institute Genomics Platform"/>
            <consortium name="The Broad Institute Genome Sequencing Center for Infectious Disease"/>
            <person name="Wu L."/>
            <person name="Ma J."/>
        </authorList>
    </citation>
    <scope>NUCLEOTIDE SEQUENCE [LARGE SCALE GENOMIC DNA]</scope>
    <source>
        <strain evidence="1 2">JCM 14546</strain>
    </source>
</reference>
<dbReference type="RefSeq" id="WP_344308369.1">
    <property type="nucleotide sequence ID" value="NZ_BAAANO010000013.1"/>
</dbReference>
<dbReference type="EMBL" id="BAAANO010000013">
    <property type="protein sequence ID" value="GAA2005896.1"/>
    <property type="molecule type" value="Genomic_DNA"/>
</dbReference>
<comment type="caution">
    <text evidence="1">The sequence shown here is derived from an EMBL/GenBank/DDBJ whole genome shotgun (WGS) entry which is preliminary data.</text>
</comment>
<evidence type="ECO:0008006" key="3">
    <source>
        <dbReference type="Google" id="ProtNLM"/>
    </source>
</evidence>
<name>A0ABN2TDH2_9MICO</name>
<dbReference type="Pfam" id="PF13830">
    <property type="entry name" value="DUF4192"/>
    <property type="match status" value="2"/>
</dbReference>